<evidence type="ECO:0000313" key="3">
    <source>
        <dbReference type="Proteomes" id="UP001596119"/>
    </source>
</evidence>
<dbReference type="SUPFAM" id="SSF46689">
    <property type="entry name" value="Homeodomain-like"/>
    <property type="match status" value="1"/>
</dbReference>
<dbReference type="Proteomes" id="UP001596119">
    <property type="component" value="Unassembled WGS sequence"/>
</dbReference>
<evidence type="ECO:0000259" key="1">
    <source>
        <dbReference type="Pfam" id="PF02954"/>
    </source>
</evidence>
<reference evidence="3" key="1">
    <citation type="journal article" date="2019" name="Int. J. Syst. Evol. Microbiol.">
        <title>The Global Catalogue of Microorganisms (GCM) 10K type strain sequencing project: providing services to taxonomists for standard genome sequencing and annotation.</title>
        <authorList>
            <consortium name="The Broad Institute Genomics Platform"/>
            <consortium name="The Broad Institute Genome Sequencing Center for Infectious Disease"/>
            <person name="Wu L."/>
            <person name="Ma J."/>
        </authorList>
    </citation>
    <scope>NUCLEOTIDE SEQUENCE [LARGE SCALE GENOMIC DNA]</scope>
    <source>
        <strain evidence="3">CGMCC 4.7397</strain>
    </source>
</reference>
<proteinExistence type="predicted"/>
<dbReference type="EMBL" id="JBHSQK010000007">
    <property type="protein sequence ID" value="MFC5947519.1"/>
    <property type="molecule type" value="Genomic_DNA"/>
</dbReference>
<dbReference type="RefSeq" id="WP_379564448.1">
    <property type="nucleotide sequence ID" value="NZ_JBHSQK010000007.1"/>
</dbReference>
<name>A0ABW1I536_9PSEU</name>
<dbReference type="Gene3D" id="1.10.10.60">
    <property type="entry name" value="Homeodomain-like"/>
    <property type="match status" value="1"/>
</dbReference>
<accession>A0ABW1I536</accession>
<organism evidence="2 3">
    <name type="scientific">Pseudonocardia lutea</name>
    <dbReference type="NCBI Taxonomy" id="2172015"/>
    <lineage>
        <taxon>Bacteria</taxon>
        <taxon>Bacillati</taxon>
        <taxon>Actinomycetota</taxon>
        <taxon>Actinomycetes</taxon>
        <taxon>Pseudonocardiales</taxon>
        <taxon>Pseudonocardiaceae</taxon>
        <taxon>Pseudonocardia</taxon>
    </lineage>
</organism>
<protein>
    <submittedName>
        <fullName evidence="2">Helix-turn-helix domain-containing protein</fullName>
    </submittedName>
</protein>
<dbReference type="InterPro" id="IPR009057">
    <property type="entry name" value="Homeodomain-like_sf"/>
</dbReference>
<comment type="caution">
    <text evidence="2">The sequence shown here is derived from an EMBL/GenBank/DDBJ whole genome shotgun (WGS) entry which is preliminary data.</text>
</comment>
<dbReference type="Pfam" id="PF02954">
    <property type="entry name" value="HTH_8"/>
    <property type="match status" value="1"/>
</dbReference>
<evidence type="ECO:0000313" key="2">
    <source>
        <dbReference type="EMBL" id="MFC5947519.1"/>
    </source>
</evidence>
<keyword evidence="3" id="KW-1185">Reference proteome</keyword>
<dbReference type="InterPro" id="IPR002197">
    <property type="entry name" value="HTH_Fis"/>
</dbReference>
<feature type="domain" description="DNA binding HTH" evidence="1">
    <location>
        <begin position="74"/>
        <end position="110"/>
    </location>
</feature>
<sequence>MYATIDRVDTPDAMAGAVVALRMGGVDLQRRARTGPPDLSAMPPGRSPAWPRYLEHAVEAVASGQHVLRRLSELEQVESAATISALHTANSNKKAADDLGISRSTLYRRLVVLDIF</sequence>
<gene>
    <name evidence="2" type="ORF">ACFQH9_04425</name>
</gene>